<dbReference type="RefSeq" id="WP_066511875.1">
    <property type="nucleotide sequence ID" value="NZ_LNCU01000097.1"/>
</dbReference>
<keyword evidence="1" id="KW-0732">Signal</keyword>
<evidence type="ECO:0000313" key="3">
    <source>
        <dbReference type="Proteomes" id="UP000057737"/>
    </source>
</evidence>
<feature type="chain" id="PRO_5007136882" description="DUF3551 domain-containing protein" evidence="1">
    <location>
        <begin position="22"/>
        <end position="92"/>
    </location>
</feature>
<organism evidence="2 3">
    <name type="scientific">Bradyrhizobium macuxiense</name>
    <dbReference type="NCBI Taxonomy" id="1755647"/>
    <lineage>
        <taxon>Bacteria</taxon>
        <taxon>Pseudomonadati</taxon>
        <taxon>Pseudomonadota</taxon>
        <taxon>Alphaproteobacteria</taxon>
        <taxon>Hyphomicrobiales</taxon>
        <taxon>Nitrobacteraceae</taxon>
        <taxon>Bradyrhizobium</taxon>
    </lineage>
</organism>
<proteinExistence type="predicted"/>
<evidence type="ECO:0000313" key="2">
    <source>
        <dbReference type="EMBL" id="KWV50020.1"/>
    </source>
</evidence>
<reference evidence="2 3" key="1">
    <citation type="submission" date="2015-11" db="EMBL/GenBank/DDBJ databases">
        <title>Draft Genome Sequence of the Strain BR 10303 (Bradyrhizobium sp.) isolated from nodules of Centrolobium paraense.</title>
        <authorList>
            <person name="Zelli J.E."/>
            <person name="Simoes-Araujo J.L."/>
            <person name="Barauna A.C."/>
            <person name="Silva K."/>
        </authorList>
    </citation>
    <scope>NUCLEOTIDE SEQUENCE [LARGE SCALE GENOMIC DNA]</scope>
    <source>
        <strain evidence="2 3">BR 10303</strain>
    </source>
</reference>
<name>A0A109JJP7_9BRAD</name>
<accession>A0A109JJP7</accession>
<dbReference type="InterPro" id="IPR021937">
    <property type="entry name" value="DUF3551"/>
</dbReference>
<dbReference type="EMBL" id="LNCU01000097">
    <property type="protein sequence ID" value="KWV50020.1"/>
    <property type="molecule type" value="Genomic_DNA"/>
</dbReference>
<evidence type="ECO:0008006" key="4">
    <source>
        <dbReference type="Google" id="ProtNLM"/>
    </source>
</evidence>
<protein>
    <recommendedName>
        <fullName evidence="4">DUF3551 domain-containing protein</fullName>
    </recommendedName>
</protein>
<comment type="caution">
    <text evidence="2">The sequence shown here is derived from an EMBL/GenBank/DDBJ whole genome shotgun (WGS) entry which is preliminary data.</text>
</comment>
<feature type="signal peptide" evidence="1">
    <location>
        <begin position="1"/>
        <end position="21"/>
    </location>
</feature>
<dbReference type="OrthoDB" id="8255753at2"/>
<dbReference type="AlphaFoldDB" id="A0A109JJP7"/>
<gene>
    <name evidence="2" type="ORF">AS156_14705</name>
</gene>
<sequence length="92" mass="10330">MNRLLFTVMSAAAILVVTVSASPAASRRHHSDRYVSRYEPADRYCIQGRIWGYPGNCGFATYEQCMATASGTDAYCGINPQYGFAQQDRFYR</sequence>
<keyword evidence="3" id="KW-1185">Reference proteome</keyword>
<dbReference type="Pfam" id="PF12071">
    <property type="entry name" value="DUF3551"/>
    <property type="match status" value="1"/>
</dbReference>
<evidence type="ECO:0000256" key="1">
    <source>
        <dbReference type="SAM" id="SignalP"/>
    </source>
</evidence>
<dbReference type="Proteomes" id="UP000057737">
    <property type="component" value="Unassembled WGS sequence"/>
</dbReference>